<evidence type="ECO:0000313" key="3">
    <source>
        <dbReference type="EMBL" id="CAK7237372.1"/>
    </source>
</evidence>
<comment type="caution">
    <text evidence="3">The sequence shown here is derived from an EMBL/GenBank/DDBJ whole genome shotgun (WGS) entry which is preliminary data.</text>
</comment>
<protein>
    <recommendedName>
        <fullName evidence="5">Heterokaryon incompatibility domain-containing protein</fullName>
    </recommendedName>
</protein>
<dbReference type="EMBL" id="CAWUHC010000182">
    <property type="protein sequence ID" value="CAK7237372.1"/>
    <property type="molecule type" value="Genomic_DNA"/>
</dbReference>
<dbReference type="SUPFAM" id="SSF52540">
    <property type="entry name" value="P-loop containing nucleoside triphosphate hydrolases"/>
    <property type="match status" value="1"/>
</dbReference>
<gene>
    <name evidence="3" type="ORF">SBRCBS47491_009953</name>
</gene>
<proteinExistence type="predicted"/>
<dbReference type="InterPro" id="IPR041664">
    <property type="entry name" value="AAA_16"/>
</dbReference>
<evidence type="ECO:0000259" key="1">
    <source>
        <dbReference type="Pfam" id="PF06985"/>
    </source>
</evidence>
<sequence length="595" mass="66919">MLLYDPLIPVMALAFADDAFANTLKDPDAIYQLTVPANADRLRLPWKDEWLNRPVFRAIEPSTQGMQVADEKTLSYSQERSHLMRLGRSVGLAKTLEWYDLRRGSGKKLNESLTPEERNKIMGHRQGDSNVYVQYYMSNFNDADCQSICFGSAPQHDLVHLAGRLLRHGDAPTALTNAQINEVNQDRTLQRCRRKRAAALDSIKARYGSRAAAEGTVLAARNGKITLTQFAYGNVPPYAILSHTWGKDEDEVKLQDIPGTAENKLGYTKIAFCADRAASDGFEYFWVDTCCIDKTSSAELQESINSMFRWYRDAAVCYVYLADVSTPAPDDSSSPPSWELTFRKSRWFTRGWTLQELIAPKSVEFFSKEGICLGTKMTLERHISEITGVPAIALRANRDLSSFTVDERTQRADFSVPFGLPTTAGVEMFVAREDELVKIHKTLQGDGSRRVVVLHGLGGIGKTQLAIAYAKRHRRDYSAVFWLNAKDKASLQQSFARVATQIQGAHPSASRLGSIDTEQDLDRVVDAVRAWLSLADNTRWLVVYDNYDNPKLRDNKDLEALDVRDFLPDSDQGSVIITTRVSRVENVFWVRAISH</sequence>
<accession>A0ABP0CZ04</accession>
<dbReference type="PANTHER" id="PTHR10622">
    <property type="entry name" value="HET DOMAIN-CONTAINING PROTEIN"/>
    <property type="match status" value="1"/>
</dbReference>
<dbReference type="PANTHER" id="PTHR10622:SF11">
    <property type="entry name" value="HET-DOMAIN-CONTAINING PROTEIN"/>
    <property type="match status" value="1"/>
</dbReference>
<dbReference type="InterPro" id="IPR021842">
    <property type="entry name" value="DUF3435"/>
</dbReference>
<name>A0ABP0CZ04_9PEZI</name>
<keyword evidence="4" id="KW-1185">Reference proteome</keyword>
<dbReference type="Pfam" id="PF06985">
    <property type="entry name" value="HET"/>
    <property type="match status" value="1"/>
</dbReference>
<dbReference type="Gene3D" id="3.40.50.300">
    <property type="entry name" value="P-loop containing nucleotide triphosphate hydrolases"/>
    <property type="match status" value="1"/>
</dbReference>
<evidence type="ECO:0000259" key="2">
    <source>
        <dbReference type="Pfam" id="PF13191"/>
    </source>
</evidence>
<dbReference type="InterPro" id="IPR027417">
    <property type="entry name" value="P-loop_NTPase"/>
</dbReference>
<feature type="domain" description="Orc1-like AAA ATPase" evidence="2">
    <location>
        <begin position="429"/>
        <end position="549"/>
    </location>
</feature>
<evidence type="ECO:0008006" key="5">
    <source>
        <dbReference type="Google" id="ProtNLM"/>
    </source>
</evidence>
<reference evidence="3 4" key="1">
    <citation type="submission" date="2024-01" db="EMBL/GenBank/DDBJ databases">
        <authorList>
            <person name="Allen C."/>
            <person name="Tagirdzhanova G."/>
        </authorList>
    </citation>
    <scope>NUCLEOTIDE SEQUENCE [LARGE SCALE GENOMIC DNA]</scope>
</reference>
<dbReference type="Pfam" id="PF13191">
    <property type="entry name" value="AAA_16"/>
    <property type="match status" value="1"/>
</dbReference>
<dbReference type="Pfam" id="PF11917">
    <property type="entry name" value="DUF3435"/>
    <property type="match status" value="1"/>
</dbReference>
<organism evidence="3 4">
    <name type="scientific">Sporothrix bragantina</name>
    <dbReference type="NCBI Taxonomy" id="671064"/>
    <lineage>
        <taxon>Eukaryota</taxon>
        <taxon>Fungi</taxon>
        <taxon>Dikarya</taxon>
        <taxon>Ascomycota</taxon>
        <taxon>Pezizomycotina</taxon>
        <taxon>Sordariomycetes</taxon>
        <taxon>Sordariomycetidae</taxon>
        <taxon>Ophiostomatales</taxon>
        <taxon>Ophiostomataceae</taxon>
        <taxon>Sporothrix</taxon>
    </lineage>
</organism>
<dbReference type="Proteomes" id="UP001642406">
    <property type="component" value="Unassembled WGS sequence"/>
</dbReference>
<feature type="domain" description="Heterokaryon incompatibility" evidence="1">
    <location>
        <begin position="238"/>
        <end position="325"/>
    </location>
</feature>
<evidence type="ECO:0000313" key="4">
    <source>
        <dbReference type="Proteomes" id="UP001642406"/>
    </source>
</evidence>
<dbReference type="InterPro" id="IPR010730">
    <property type="entry name" value="HET"/>
</dbReference>